<keyword evidence="2" id="KW-1185">Reference proteome</keyword>
<sequence>MELNTDKILQSLNEEEIYSFMRNVLFRRFSRRKASISFIN</sequence>
<proteinExistence type="predicted"/>
<evidence type="ECO:0000313" key="1">
    <source>
        <dbReference type="EMBL" id="SFE35383.1"/>
    </source>
</evidence>
<dbReference type="AlphaFoldDB" id="A0A1I1ZXI2"/>
<organism evidence="1 2">
    <name type="scientific">Alteribacillus iranensis</name>
    <dbReference type="NCBI Taxonomy" id="930128"/>
    <lineage>
        <taxon>Bacteria</taxon>
        <taxon>Bacillati</taxon>
        <taxon>Bacillota</taxon>
        <taxon>Bacilli</taxon>
        <taxon>Bacillales</taxon>
        <taxon>Bacillaceae</taxon>
        <taxon>Alteribacillus</taxon>
    </lineage>
</organism>
<protein>
    <submittedName>
        <fullName evidence="1">Uncharacterized protein</fullName>
    </submittedName>
</protein>
<accession>A0A1I1ZXI2</accession>
<gene>
    <name evidence="1" type="ORF">SAMN05192532_101455</name>
</gene>
<name>A0A1I1ZXI2_9BACI</name>
<dbReference type="STRING" id="930128.SAMN05192532_101455"/>
<dbReference type="EMBL" id="FONT01000001">
    <property type="protein sequence ID" value="SFE35383.1"/>
    <property type="molecule type" value="Genomic_DNA"/>
</dbReference>
<evidence type="ECO:0000313" key="2">
    <source>
        <dbReference type="Proteomes" id="UP000199516"/>
    </source>
</evidence>
<dbReference type="Proteomes" id="UP000199516">
    <property type="component" value="Unassembled WGS sequence"/>
</dbReference>
<reference evidence="1 2" key="1">
    <citation type="submission" date="2016-10" db="EMBL/GenBank/DDBJ databases">
        <authorList>
            <person name="de Groot N.N."/>
        </authorList>
    </citation>
    <scope>NUCLEOTIDE SEQUENCE [LARGE SCALE GENOMIC DNA]</scope>
    <source>
        <strain evidence="1 2">DSM 23995</strain>
    </source>
</reference>